<dbReference type="InterPro" id="IPR032803">
    <property type="entry name" value="PLDc_3"/>
</dbReference>
<evidence type="ECO:0000259" key="4">
    <source>
        <dbReference type="PROSITE" id="PS50035"/>
    </source>
</evidence>
<evidence type="ECO:0000256" key="2">
    <source>
        <dbReference type="SAM" id="MobiDB-lite"/>
    </source>
</evidence>
<name>A0A9P1I9X5_9PELO</name>
<organism evidence="5 6">
    <name type="scientific">Caenorhabditis angaria</name>
    <dbReference type="NCBI Taxonomy" id="860376"/>
    <lineage>
        <taxon>Eukaryota</taxon>
        <taxon>Metazoa</taxon>
        <taxon>Ecdysozoa</taxon>
        <taxon>Nematoda</taxon>
        <taxon>Chromadorea</taxon>
        <taxon>Rhabditida</taxon>
        <taxon>Rhabditina</taxon>
        <taxon>Rhabditomorpha</taxon>
        <taxon>Rhabditoidea</taxon>
        <taxon>Rhabditidae</taxon>
        <taxon>Peloderinae</taxon>
        <taxon>Caenorhabditis</taxon>
    </lineage>
</organism>
<dbReference type="CDD" id="cd09106">
    <property type="entry name" value="PLDc_vPLD3_4_5_like_1"/>
    <property type="match status" value="1"/>
</dbReference>
<keyword evidence="3" id="KW-0812">Transmembrane</keyword>
<proteinExistence type="inferred from homology"/>
<dbReference type="InterPro" id="IPR001736">
    <property type="entry name" value="PLipase_D/transphosphatidylase"/>
</dbReference>
<feature type="region of interest" description="Disordered" evidence="2">
    <location>
        <begin position="68"/>
        <end position="109"/>
    </location>
</feature>
<feature type="transmembrane region" description="Helical" evidence="3">
    <location>
        <begin position="24"/>
        <end position="44"/>
    </location>
</feature>
<dbReference type="Proteomes" id="UP001152747">
    <property type="component" value="Unassembled WGS sequence"/>
</dbReference>
<sequence length="607" mass="68383">MPSSVLPTTDPPNKSSKTSSKLPIYLVSAIVIVLVIAVVLINFFHRTTPPTSELVNSSTIIPLSAISSTTSSSSSSSQESDETENPENLTEVTISIETTQEPTTSTEADTTTVIFETSTVVPIEETSTVTFETSTVSLETSTVTFETSEAQISQEEECSKTCSIQVVETIPRDVHFSSPISTRNSFESWAEMLSEAEREIDIFAYKMNLRGSELRYDVDNSTTEGKMLYGILESKARNGVDVKLIDCQPPTNPINNLDAEELEKLGLIERHGLDMNTLNGGGGGIQHSKTFIVDDRHLFVGSQNFEWKSFSQKLEIGLQIMDCPCLALQASQLFDEYFRYLSGNDTFQPVEFAAVQIRNSSFQFLASPSVLLKSSESWDFEKLLNLIYEAKESVDIAVMQYFPSWIYFKKQEFFSPIDDAIRMSLSRGVRIRIIVSGDDEEEQKLMFTYLHSLQVLDSPGNNRNIQVKFLTIPQTAQESYKDRKLHAKFIVSETQTLIGSSNYAPEYFYKSSGTAILISEMPFIGEYNQQLRAVFNRYWSSKYTQTLQKFGESRGFLPTSPKNPISWLDFDHILFSNEKYVSTKVVVEKNKPKKDEESGEVEYLSFN</sequence>
<dbReference type="PROSITE" id="PS50035">
    <property type="entry name" value="PLD"/>
    <property type="match status" value="2"/>
</dbReference>
<reference evidence="5" key="1">
    <citation type="submission" date="2022-11" db="EMBL/GenBank/DDBJ databases">
        <authorList>
            <person name="Kikuchi T."/>
        </authorList>
    </citation>
    <scope>NUCLEOTIDE SEQUENCE</scope>
    <source>
        <strain evidence="5">PS1010</strain>
    </source>
</reference>
<accession>A0A9P1I9X5</accession>
<dbReference type="Pfam" id="PF13918">
    <property type="entry name" value="PLDc_3"/>
    <property type="match status" value="1"/>
</dbReference>
<feature type="domain" description="PLD phosphodiesterase" evidence="4">
    <location>
        <begin position="481"/>
        <end position="507"/>
    </location>
</feature>
<dbReference type="AlphaFoldDB" id="A0A9P1I9X5"/>
<evidence type="ECO:0000256" key="1">
    <source>
        <dbReference type="ARBA" id="ARBA00008664"/>
    </source>
</evidence>
<evidence type="ECO:0000313" key="5">
    <source>
        <dbReference type="EMBL" id="CAI5440743.1"/>
    </source>
</evidence>
<keyword evidence="3" id="KW-1133">Transmembrane helix</keyword>
<keyword evidence="3" id="KW-0472">Membrane</keyword>
<dbReference type="CDD" id="cd09107">
    <property type="entry name" value="PLDc_vPLD3_4_5_like_2"/>
    <property type="match status" value="1"/>
</dbReference>
<keyword evidence="6" id="KW-1185">Reference proteome</keyword>
<comment type="caution">
    <text evidence="5">The sequence shown here is derived from an EMBL/GenBank/DDBJ whole genome shotgun (WGS) entry which is preliminary data.</text>
</comment>
<dbReference type="SUPFAM" id="SSF56024">
    <property type="entry name" value="Phospholipase D/nuclease"/>
    <property type="match status" value="2"/>
</dbReference>
<dbReference type="InterPro" id="IPR025202">
    <property type="entry name" value="PLD-like_dom"/>
</dbReference>
<dbReference type="EMBL" id="CANHGI010000002">
    <property type="protein sequence ID" value="CAI5440743.1"/>
    <property type="molecule type" value="Genomic_DNA"/>
</dbReference>
<dbReference type="InterPro" id="IPR050874">
    <property type="entry name" value="Diverse_PLD-related"/>
</dbReference>
<evidence type="ECO:0000313" key="6">
    <source>
        <dbReference type="Proteomes" id="UP001152747"/>
    </source>
</evidence>
<gene>
    <name evidence="5" type="ORF">CAMP_LOCUS3380</name>
</gene>
<evidence type="ECO:0000256" key="3">
    <source>
        <dbReference type="SAM" id="Phobius"/>
    </source>
</evidence>
<dbReference type="PANTHER" id="PTHR10185:SF15">
    <property type="entry name" value="PLD PHOSPHODIESTERASE DOMAIN-CONTAINING PROTEIN"/>
    <property type="match status" value="1"/>
</dbReference>
<dbReference type="GO" id="GO:0003824">
    <property type="term" value="F:catalytic activity"/>
    <property type="evidence" value="ECO:0007669"/>
    <property type="project" value="InterPro"/>
</dbReference>
<dbReference type="Gene3D" id="3.30.870.10">
    <property type="entry name" value="Endonuclease Chain A"/>
    <property type="match status" value="2"/>
</dbReference>
<feature type="compositionally biased region" description="Low complexity" evidence="2">
    <location>
        <begin position="68"/>
        <end position="77"/>
    </location>
</feature>
<comment type="similarity">
    <text evidence="1">Belongs to the phospholipase D family.</text>
</comment>
<protein>
    <recommendedName>
        <fullName evidence="4">PLD phosphodiesterase domain-containing protein</fullName>
    </recommendedName>
</protein>
<dbReference type="PANTHER" id="PTHR10185">
    <property type="entry name" value="PHOSPHOLIPASE D - RELATED"/>
    <property type="match status" value="1"/>
</dbReference>
<dbReference type="OrthoDB" id="1923775at2759"/>
<dbReference type="SMART" id="SM00155">
    <property type="entry name" value="PLDc"/>
    <property type="match status" value="2"/>
</dbReference>
<feature type="compositionally biased region" description="Low complexity" evidence="2">
    <location>
        <begin position="93"/>
        <end position="109"/>
    </location>
</feature>
<feature type="domain" description="PLD phosphodiesterase" evidence="4">
    <location>
        <begin position="282"/>
        <end position="309"/>
    </location>
</feature>
<dbReference type="Pfam" id="PF13091">
    <property type="entry name" value="PLDc_2"/>
    <property type="match status" value="1"/>
</dbReference>